<sequence length="554" mass="60016">MVATAFLTLFIATLVASLNPLAVRDATDTSSTVNPPDCICTCSYPQGLPLSSLTATLTRTGAGLCVTPNPGIPATFTSMRVLVTPSGATLGALSGTLSAVVWTKTFKSIRDNTIDDTYYNFESKFGSYVNTIDNTYYNSESKFCSYVNTIVGTIVNTIINTIVKTIVKTIVSAIRYNTVDNTYHNSESKLGPYVNTIVKAVVKAIVNTRAKKYRDDPKYNIPVEIGGQTFHLQLDTFAPDTIVYTVQPDITYTSVTLYNPPHGQQPEPMSWIWNAQKFEIDGSPVGGGAMIRDNITIQDGPVSLNQTLLVGDGNGGLPEGIDHDRPWDGVLALTRQNATLRETEGRPIPSSSWFDNILPQLRDPVIGICLRSQSPGFIDLGKVNEAYTDHIRWAVSKTATEGFWTFHVSSYSIEKKPPVPCDMQIALNTGSKYTTLDSSLVDSFRGWVAHQMGVGDLGEDIYYDCAFTLPTVTLTIDQVGGGTFLLDLPSSAFSLADNINSEHRNCEFALRKADGGLDIDLKKGMTALGISALNTLYVVLNASTSDGAVGFAPQ</sequence>
<evidence type="ECO:0000313" key="4">
    <source>
        <dbReference type="Proteomes" id="UP001201262"/>
    </source>
</evidence>
<dbReference type="PROSITE" id="PS51767">
    <property type="entry name" value="PEPTIDASE_A1"/>
    <property type="match status" value="1"/>
</dbReference>
<comment type="caution">
    <text evidence="3">The sequence shown here is derived from an EMBL/GenBank/DDBJ whole genome shotgun (WGS) entry which is preliminary data.</text>
</comment>
<accession>A0AAD4PUC4</accession>
<feature type="signal peptide" evidence="1">
    <location>
        <begin position="1"/>
        <end position="17"/>
    </location>
</feature>
<proteinExistence type="predicted"/>
<dbReference type="GeneID" id="70244487"/>
<dbReference type="EMBL" id="JAJTJA010000008">
    <property type="protein sequence ID" value="KAH8694946.1"/>
    <property type="molecule type" value="Genomic_DNA"/>
</dbReference>
<keyword evidence="4" id="KW-1185">Reference proteome</keyword>
<gene>
    <name evidence="3" type="ORF">BGW36DRAFT_360668</name>
</gene>
<dbReference type="SUPFAM" id="SSF50630">
    <property type="entry name" value="Acid proteases"/>
    <property type="match status" value="1"/>
</dbReference>
<reference evidence="3" key="1">
    <citation type="submission" date="2021-12" db="EMBL/GenBank/DDBJ databases">
        <title>Convergent genome expansion in fungi linked to evolution of root-endophyte symbiosis.</title>
        <authorList>
            <consortium name="DOE Joint Genome Institute"/>
            <person name="Ke Y.-H."/>
            <person name="Bonito G."/>
            <person name="Liao H.-L."/>
            <person name="Looney B."/>
            <person name="Rojas-Flechas A."/>
            <person name="Nash J."/>
            <person name="Hameed K."/>
            <person name="Schadt C."/>
            <person name="Martin F."/>
            <person name="Crous P.W."/>
            <person name="Miettinen O."/>
            <person name="Magnuson J.K."/>
            <person name="Labbe J."/>
            <person name="Jacobson D."/>
            <person name="Doktycz M.J."/>
            <person name="Veneault-Fourrey C."/>
            <person name="Kuo A."/>
            <person name="Mondo S."/>
            <person name="Calhoun S."/>
            <person name="Riley R."/>
            <person name="Ohm R."/>
            <person name="LaButti K."/>
            <person name="Andreopoulos B."/>
            <person name="Pangilinan J."/>
            <person name="Nolan M."/>
            <person name="Tritt A."/>
            <person name="Clum A."/>
            <person name="Lipzen A."/>
            <person name="Daum C."/>
            <person name="Barry K."/>
            <person name="Grigoriev I.V."/>
            <person name="Vilgalys R."/>
        </authorList>
    </citation>
    <scope>NUCLEOTIDE SEQUENCE</scope>
    <source>
        <strain evidence="3">PMI_201</strain>
    </source>
</reference>
<name>A0AAD4PUC4_9EURO</name>
<dbReference type="Proteomes" id="UP001201262">
    <property type="component" value="Unassembled WGS sequence"/>
</dbReference>
<dbReference type="AlphaFoldDB" id="A0AAD4PUC4"/>
<organism evidence="3 4">
    <name type="scientific">Talaromyces proteolyticus</name>
    <dbReference type="NCBI Taxonomy" id="1131652"/>
    <lineage>
        <taxon>Eukaryota</taxon>
        <taxon>Fungi</taxon>
        <taxon>Dikarya</taxon>
        <taxon>Ascomycota</taxon>
        <taxon>Pezizomycotina</taxon>
        <taxon>Eurotiomycetes</taxon>
        <taxon>Eurotiomycetidae</taxon>
        <taxon>Eurotiales</taxon>
        <taxon>Trichocomaceae</taxon>
        <taxon>Talaromyces</taxon>
        <taxon>Talaromyces sect. Bacilispori</taxon>
    </lineage>
</organism>
<evidence type="ECO:0000313" key="3">
    <source>
        <dbReference type="EMBL" id="KAH8694946.1"/>
    </source>
</evidence>
<evidence type="ECO:0000259" key="2">
    <source>
        <dbReference type="PROSITE" id="PS51767"/>
    </source>
</evidence>
<dbReference type="Gene3D" id="2.40.70.10">
    <property type="entry name" value="Acid Proteases"/>
    <property type="match status" value="2"/>
</dbReference>
<protein>
    <submittedName>
        <fullName evidence="3">Aspartic peptidase domain-containing protein</fullName>
    </submittedName>
</protein>
<dbReference type="InterPro" id="IPR021109">
    <property type="entry name" value="Peptidase_aspartic_dom_sf"/>
</dbReference>
<feature type="chain" id="PRO_5042169024" evidence="1">
    <location>
        <begin position="18"/>
        <end position="554"/>
    </location>
</feature>
<dbReference type="InterPro" id="IPR034164">
    <property type="entry name" value="Pepsin-like_dom"/>
</dbReference>
<dbReference type="InterPro" id="IPR033121">
    <property type="entry name" value="PEPTIDASE_A1"/>
</dbReference>
<dbReference type="CDD" id="cd05471">
    <property type="entry name" value="pepsin_like"/>
    <property type="match status" value="1"/>
</dbReference>
<feature type="domain" description="Peptidase A1" evidence="2">
    <location>
        <begin position="219"/>
        <end position="552"/>
    </location>
</feature>
<evidence type="ECO:0000256" key="1">
    <source>
        <dbReference type="SAM" id="SignalP"/>
    </source>
</evidence>
<keyword evidence="1" id="KW-0732">Signal</keyword>
<dbReference type="RefSeq" id="XP_046070088.1">
    <property type="nucleotide sequence ID" value="XM_046214200.1"/>
</dbReference>